<accession>A0A8A2VD40</accession>
<dbReference type="KEGG" id="hakz:J0X25_03015"/>
<evidence type="ECO:0000313" key="3">
    <source>
        <dbReference type="Proteomes" id="UP000663203"/>
    </source>
</evidence>
<feature type="transmembrane region" description="Helical" evidence="1">
    <location>
        <begin position="29"/>
        <end position="51"/>
    </location>
</feature>
<name>A0A8A2VD40_9EURY</name>
<sequence>MTREPDERGPPSRAEIENRIQRVGRYSRAVRAGLVIILSAFLLAVGVVLPANLDSPSQAIESILMPLTFVGLGTILYGIGMHLHLMHLNLVRQLQPDPTDDRSSPPDPED</sequence>
<feature type="transmembrane region" description="Helical" evidence="1">
    <location>
        <begin position="63"/>
        <end position="85"/>
    </location>
</feature>
<organism evidence="2 3">
    <name type="scientific">Haloterrigena alkaliphila</name>
    <dbReference type="NCBI Taxonomy" id="2816475"/>
    <lineage>
        <taxon>Archaea</taxon>
        <taxon>Methanobacteriati</taxon>
        <taxon>Methanobacteriota</taxon>
        <taxon>Stenosarchaea group</taxon>
        <taxon>Halobacteria</taxon>
        <taxon>Halobacteriales</taxon>
        <taxon>Natrialbaceae</taxon>
        <taxon>Haloterrigena</taxon>
    </lineage>
</organism>
<evidence type="ECO:0000313" key="2">
    <source>
        <dbReference type="EMBL" id="QSW99949.1"/>
    </source>
</evidence>
<keyword evidence="1" id="KW-1133">Transmembrane helix</keyword>
<dbReference type="Proteomes" id="UP000663203">
    <property type="component" value="Chromosome"/>
</dbReference>
<proteinExistence type="predicted"/>
<reference evidence="2 3" key="1">
    <citation type="submission" date="2021-03" db="EMBL/GenBank/DDBJ databases">
        <title>Haloterrigena longa sp. nov. and Haloterrigena limicola sp. nov., extremely halophilic archaea isolated from a salt lake.</title>
        <authorList>
            <person name="Henglin C."/>
        </authorList>
    </citation>
    <scope>NUCLEOTIDE SEQUENCE [LARGE SCALE GENOMIC DNA]</scope>
    <source>
        <strain evidence="2 3">KZCA68</strain>
    </source>
</reference>
<protein>
    <submittedName>
        <fullName evidence="2">Uncharacterized protein</fullName>
    </submittedName>
</protein>
<keyword evidence="1" id="KW-0472">Membrane</keyword>
<dbReference type="AlphaFoldDB" id="A0A8A2VD40"/>
<dbReference type="EMBL" id="CP071462">
    <property type="protein sequence ID" value="QSW99949.1"/>
    <property type="molecule type" value="Genomic_DNA"/>
</dbReference>
<evidence type="ECO:0000256" key="1">
    <source>
        <dbReference type="SAM" id="Phobius"/>
    </source>
</evidence>
<keyword evidence="3" id="KW-1185">Reference proteome</keyword>
<keyword evidence="1" id="KW-0812">Transmembrane</keyword>
<gene>
    <name evidence="2" type="ORF">J0X25_03015</name>
</gene>